<evidence type="ECO:0000259" key="9">
    <source>
        <dbReference type="Pfam" id="PF01979"/>
    </source>
</evidence>
<dbReference type="GO" id="GO:0046872">
    <property type="term" value="F:metal ion binding"/>
    <property type="evidence" value="ECO:0007669"/>
    <property type="project" value="UniProtKB-KW"/>
</dbReference>
<sequence>MYALTNCRFYTGYEILDNHAVIIDGNKITKVCKQNELPTDIKIENLQGALVAPGFIDIQVNGCGGVQFNETLDALSVETLEAMQATNLISGCTSYLPTLITSTDEFMIKAVKVMREYLVTHPNQALGLHLEGPYISPEKKGIHDENIIRQPSQKMIDFLCENADVIKIITLAPERVESHFIKQLVNAGIHVSVGHSNGHYDDCRRGFNDGIRLGTHLFNAMPYISGREPGVVGAIYDEPEVYVGIIADGQHVSWANIRNSHKIKQDHLILVTDAMLLAASNLESGVFAGKTIYYKDGRCVDENGTLGGSSLTMIEAVKNTVEYVGIALDEALRMATLYPAKAIGVDKELGSISEGKIANLVIFNRDFSIVKTVVNGKTSR</sequence>
<accession>A0A1C4AFU9</accession>
<dbReference type="SUPFAM" id="SSF51338">
    <property type="entry name" value="Composite domain of metallo-dependent hydrolases"/>
    <property type="match status" value="1"/>
</dbReference>
<keyword evidence="2 8" id="KW-0479">Metal-binding</keyword>
<keyword evidence="3 5" id="KW-0378">Hydrolase</keyword>
<evidence type="ECO:0000256" key="2">
    <source>
        <dbReference type="ARBA" id="ARBA00022723"/>
    </source>
</evidence>
<dbReference type="AlphaFoldDB" id="A0A1C4AFU9"/>
<dbReference type="STRING" id="1798183.GA0061080_101065"/>
<feature type="active site" description="Proton donor/acceptor" evidence="6">
    <location>
        <position position="273"/>
    </location>
</feature>
<evidence type="ECO:0000256" key="3">
    <source>
        <dbReference type="ARBA" id="ARBA00022801"/>
    </source>
</evidence>
<feature type="binding site" evidence="8">
    <location>
        <position position="131"/>
    </location>
    <ligand>
        <name>Zn(2+)</name>
        <dbReference type="ChEBI" id="CHEBI:29105"/>
    </ligand>
</feature>
<evidence type="ECO:0000256" key="1">
    <source>
        <dbReference type="ARBA" id="ARBA00010716"/>
    </source>
</evidence>
<name>A0A1C4AFU9_9GAMM</name>
<dbReference type="InterPro" id="IPR003764">
    <property type="entry name" value="GlcNAc_6-P_deAcase"/>
</dbReference>
<comment type="similarity">
    <text evidence="1 5">Belongs to the metallo-dependent hydrolases superfamily. NagA family.</text>
</comment>
<dbReference type="GO" id="GO:0008448">
    <property type="term" value="F:N-acetylglucosamine-6-phosphate deacetylase activity"/>
    <property type="evidence" value="ECO:0007669"/>
    <property type="project" value="InterPro"/>
</dbReference>
<feature type="binding site" evidence="7">
    <location>
        <position position="142"/>
    </location>
    <ligand>
        <name>substrate</name>
    </ligand>
</feature>
<dbReference type="Gene3D" id="2.30.40.10">
    <property type="entry name" value="Urease, subunit C, domain 1"/>
    <property type="match status" value="1"/>
</dbReference>
<dbReference type="NCBIfam" id="TIGR00221">
    <property type="entry name" value="nagA"/>
    <property type="match status" value="1"/>
</dbReference>
<evidence type="ECO:0000256" key="7">
    <source>
        <dbReference type="PIRSR" id="PIRSR038994-2"/>
    </source>
</evidence>
<dbReference type="Pfam" id="PF01979">
    <property type="entry name" value="Amidohydro_1"/>
    <property type="match status" value="1"/>
</dbReference>
<feature type="binding site" evidence="7">
    <location>
        <position position="227"/>
    </location>
    <ligand>
        <name>substrate</name>
    </ligand>
</feature>
<keyword evidence="11" id="KW-1185">Reference proteome</keyword>
<dbReference type="SUPFAM" id="SSF51556">
    <property type="entry name" value="Metallo-dependent hydrolases"/>
    <property type="match status" value="1"/>
</dbReference>
<dbReference type="InterPro" id="IPR011059">
    <property type="entry name" value="Metal-dep_hydrolase_composite"/>
</dbReference>
<feature type="binding site" evidence="7">
    <location>
        <begin position="306"/>
        <end position="308"/>
    </location>
    <ligand>
        <name>substrate</name>
    </ligand>
</feature>
<evidence type="ECO:0000256" key="4">
    <source>
        <dbReference type="ARBA" id="ARBA00023277"/>
    </source>
</evidence>
<dbReference type="CDD" id="cd00854">
    <property type="entry name" value="NagA"/>
    <property type="match status" value="1"/>
</dbReference>
<feature type="binding site" evidence="7">
    <location>
        <position position="251"/>
    </location>
    <ligand>
        <name>substrate</name>
    </ligand>
</feature>
<proteinExistence type="inferred from homology"/>
<dbReference type="RefSeq" id="WP_091121645.1">
    <property type="nucleotide sequence ID" value="NZ_FMBA01000010.1"/>
</dbReference>
<feature type="binding site" evidence="8">
    <location>
        <position position="216"/>
    </location>
    <ligand>
        <name>Zn(2+)</name>
        <dbReference type="ChEBI" id="CHEBI:29105"/>
    </ligand>
</feature>
<evidence type="ECO:0000313" key="10">
    <source>
        <dbReference type="EMBL" id="SCB93361.1"/>
    </source>
</evidence>
<dbReference type="NCBIfam" id="NF008371">
    <property type="entry name" value="PRK11170.1"/>
    <property type="match status" value="1"/>
</dbReference>
<feature type="domain" description="Amidohydrolase-related" evidence="9">
    <location>
        <begin position="51"/>
        <end position="378"/>
    </location>
</feature>
<evidence type="ECO:0000256" key="8">
    <source>
        <dbReference type="PIRSR" id="PIRSR038994-3"/>
    </source>
</evidence>
<dbReference type="EMBL" id="FMBA01000010">
    <property type="protein sequence ID" value="SCB93361.1"/>
    <property type="molecule type" value="Genomic_DNA"/>
</dbReference>
<comment type="cofactor">
    <cofactor evidence="8">
        <name>a divalent metal cation</name>
        <dbReference type="ChEBI" id="CHEBI:60240"/>
    </cofactor>
    <text evidence="8">Binds 1 divalent metal cation per subunit.</text>
</comment>
<dbReference type="PANTHER" id="PTHR11113">
    <property type="entry name" value="N-ACETYLGLUCOSAMINE-6-PHOSPHATE DEACETYLASE"/>
    <property type="match status" value="1"/>
</dbReference>
<feature type="binding site" evidence="7">
    <location>
        <begin position="219"/>
        <end position="220"/>
    </location>
    <ligand>
        <name>substrate</name>
    </ligand>
</feature>
<dbReference type="FunFam" id="3.20.20.140:FF:000004">
    <property type="entry name" value="N-acetylglucosamine-6-phosphate deacetylase"/>
    <property type="match status" value="1"/>
</dbReference>
<dbReference type="OrthoDB" id="9776488at2"/>
<dbReference type="GO" id="GO:0006046">
    <property type="term" value="P:N-acetylglucosamine catabolic process"/>
    <property type="evidence" value="ECO:0007669"/>
    <property type="project" value="TreeGrafter"/>
</dbReference>
<dbReference type="InterPro" id="IPR006680">
    <property type="entry name" value="Amidohydro-rel"/>
</dbReference>
<dbReference type="PANTHER" id="PTHR11113:SF14">
    <property type="entry name" value="N-ACETYLGLUCOSAMINE-6-PHOSPHATE DEACETYLASE"/>
    <property type="match status" value="1"/>
</dbReference>
<dbReference type="Gene3D" id="3.20.20.140">
    <property type="entry name" value="Metal-dependent hydrolases"/>
    <property type="match status" value="1"/>
</dbReference>
<evidence type="ECO:0000313" key="11">
    <source>
        <dbReference type="Proteomes" id="UP000199698"/>
    </source>
</evidence>
<gene>
    <name evidence="10" type="ORF">GA0061080_101065</name>
</gene>
<organism evidence="10 11">
    <name type="scientific">Gilliamella intestini</name>
    <dbReference type="NCBI Taxonomy" id="1798183"/>
    <lineage>
        <taxon>Bacteria</taxon>
        <taxon>Pseudomonadati</taxon>
        <taxon>Pseudomonadota</taxon>
        <taxon>Gammaproteobacteria</taxon>
        <taxon>Orbales</taxon>
        <taxon>Orbaceae</taxon>
        <taxon>Gilliamella</taxon>
    </lineage>
</organism>
<dbReference type="PIRSF" id="PIRSF038994">
    <property type="entry name" value="NagA"/>
    <property type="match status" value="1"/>
</dbReference>
<feature type="binding site" evidence="8">
    <location>
        <position position="195"/>
    </location>
    <ligand>
        <name>Zn(2+)</name>
        <dbReference type="ChEBI" id="CHEBI:29105"/>
    </ligand>
</feature>
<protein>
    <submittedName>
        <fullName evidence="10">N-acetylglucosamine-6-phosphate deacetylase</fullName>
    </submittedName>
</protein>
<keyword evidence="4 5" id="KW-0119">Carbohydrate metabolism</keyword>
<dbReference type="Proteomes" id="UP000199698">
    <property type="component" value="Unassembled WGS sequence"/>
</dbReference>
<dbReference type="InterPro" id="IPR032466">
    <property type="entry name" value="Metal_Hydrolase"/>
</dbReference>
<reference evidence="11" key="1">
    <citation type="submission" date="2016-08" db="EMBL/GenBank/DDBJ databases">
        <authorList>
            <person name="Varghese N."/>
            <person name="Submissions Spin"/>
        </authorList>
    </citation>
    <scope>NUCLEOTIDE SEQUENCE [LARGE SCALE GENOMIC DNA]</scope>
    <source>
        <strain evidence="11">R-53144</strain>
    </source>
</reference>
<evidence type="ECO:0000256" key="5">
    <source>
        <dbReference type="PIRNR" id="PIRNR038994"/>
    </source>
</evidence>
<evidence type="ECO:0000256" key="6">
    <source>
        <dbReference type="PIRSR" id="PIRSR038994-1"/>
    </source>
</evidence>